<keyword evidence="17" id="KW-1185">Reference proteome</keyword>
<dbReference type="OrthoDB" id="8118055at2759"/>
<dbReference type="STRING" id="933852.A0A0C2WM48"/>
<keyword evidence="5 13" id="KW-0378">Hydrolase</keyword>
<feature type="active site" description="Proton donor" evidence="10">
    <location>
        <position position="499"/>
    </location>
</feature>
<dbReference type="InterPro" id="IPR012341">
    <property type="entry name" value="6hp_glycosidase-like_sf"/>
</dbReference>
<dbReference type="PRINTS" id="PR00747">
    <property type="entry name" value="GLYHDRLASE47"/>
</dbReference>
<dbReference type="GO" id="GO:0005975">
    <property type="term" value="P:carbohydrate metabolic process"/>
    <property type="evidence" value="ECO:0007669"/>
    <property type="project" value="InterPro"/>
</dbReference>
<dbReference type="GO" id="GO:0016020">
    <property type="term" value="C:membrane"/>
    <property type="evidence" value="ECO:0007669"/>
    <property type="project" value="InterPro"/>
</dbReference>
<comment type="cofactor">
    <cofactor evidence="1 11">
        <name>Ca(2+)</name>
        <dbReference type="ChEBI" id="CHEBI:29108"/>
    </cofactor>
</comment>
<evidence type="ECO:0000256" key="1">
    <source>
        <dbReference type="ARBA" id="ARBA00001913"/>
    </source>
</evidence>
<keyword evidence="15" id="KW-1133">Transmembrane helix</keyword>
<accession>A0A0C2WM48</accession>
<comment type="pathway">
    <text evidence="2">Protein modification; protein glycosylation.</text>
</comment>
<dbReference type="Gene3D" id="1.50.10.10">
    <property type="match status" value="1"/>
</dbReference>
<evidence type="ECO:0000256" key="4">
    <source>
        <dbReference type="ARBA" id="ARBA00022723"/>
    </source>
</evidence>
<feature type="active site" description="Proton donor" evidence="10">
    <location>
        <position position="176"/>
    </location>
</feature>
<dbReference type="InterPro" id="IPR050749">
    <property type="entry name" value="Glycosyl_Hydrolase_47"/>
</dbReference>
<evidence type="ECO:0000256" key="14">
    <source>
        <dbReference type="SAM" id="MobiDB-lite"/>
    </source>
</evidence>
<keyword evidence="4 11" id="KW-0479">Metal-binding</keyword>
<evidence type="ECO:0000256" key="5">
    <source>
        <dbReference type="ARBA" id="ARBA00022801"/>
    </source>
</evidence>
<name>A0A0C2WM48_SERVB</name>
<evidence type="ECO:0000256" key="10">
    <source>
        <dbReference type="PIRSR" id="PIRSR601382-1"/>
    </source>
</evidence>
<evidence type="ECO:0000256" key="2">
    <source>
        <dbReference type="ARBA" id="ARBA00004922"/>
    </source>
</evidence>
<gene>
    <name evidence="16" type="ORF">M408DRAFT_24595</name>
</gene>
<comment type="similarity">
    <text evidence="3 13">Belongs to the glycosyl hydrolase 47 family.</text>
</comment>
<reference evidence="17" key="2">
    <citation type="submission" date="2015-01" db="EMBL/GenBank/DDBJ databases">
        <title>Evolutionary Origins and Diversification of the Mycorrhizal Mutualists.</title>
        <authorList>
            <consortium name="DOE Joint Genome Institute"/>
            <consortium name="Mycorrhizal Genomics Consortium"/>
            <person name="Kohler A."/>
            <person name="Kuo A."/>
            <person name="Nagy L.G."/>
            <person name="Floudas D."/>
            <person name="Copeland A."/>
            <person name="Barry K.W."/>
            <person name="Cichocki N."/>
            <person name="Veneault-Fourrey C."/>
            <person name="LaButti K."/>
            <person name="Lindquist E.A."/>
            <person name="Lipzen A."/>
            <person name="Lundell T."/>
            <person name="Morin E."/>
            <person name="Murat C."/>
            <person name="Riley R."/>
            <person name="Ohm R."/>
            <person name="Sun H."/>
            <person name="Tunlid A."/>
            <person name="Henrissat B."/>
            <person name="Grigoriev I.V."/>
            <person name="Hibbett D.S."/>
            <person name="Martin F."/>
        </authorList>
    </citation>
    <scope>NUCLEOTIDE SEQUENCE [LARGE SCALE GENOMIC DNA]</scope>
    <source>
        <strain evidence="17">MAFF 305830</strain>
    </source>
</reference>
<evidence type="ECO:0000256" key="8">
    <source>
        <dbReference type="ARBA" id="ARBA00047669"/>
    </source>
</evidence>
<dbReference type="EMBL" id="KN824299">
    <property type="protein sequence ID" value="KIM27368.1"/>
    <property type="molecule type" value="Genomic_DNA"/>
</dbReference>
<organism evidence="16 17">
    <name type="scientific">Serendipita vermifera MAFF 305830</name>
    <dbReference type="NCBI Taxonomy" id="933852"/>
    <lineage>
        <taxon>Eukaryota</taxon>
        <taxon>Fungi</taxon>
        <taxon>Dikarya</taxon>
        <taxon>Basidiomycota</taxon>
        <taxon>Agaricomycotina</taxon>
        <taxon>Agaricomycetes</taxon>
        <taxon>Sebacinales</taxon>
        <taxon>Serendipitaceae</taxon>
        <taxon>Serendipita</taxon>
    </lineage>
</organism>
<dbReference type="InterPro" id="IPR036026">
    <property type="entry name" value="Seven-hairpin_glycosidases"/>
</dbReference>
<evidence type="ECO:0000256" key="13">
    <source>
        <dbReference type="RuleBase" id="RU361193"/>
    </source>
</evidence>
<evidence type="ECO:0000256" key="6">
    <source>
        <dbReference type="ARBA" id="ARBA00022837"/>
    </source>
</evidence>
<evidence type="ECO:0000256" key="3">
    <source>
        <dbReference type="ARBA" id="ARBA00007658"/>
    </source>
</evidence>
<comment type="catalytic activity">
    <reaction evidence="8">
        <text>N(4)-(alpha-D-Man-(1-&gt;2)-alpha-D-Man-(1-&gt;2)-alpha-D-Man-(1-&gt;3)-[alpha-D-Man-(1-&gt;3)-[alpha-D-Man-(1-&gt;2)-alpha-D-Man-(1-&gt;6)]-alpha-D-Man-(1-&gt;6)]-beta-D-Man-(1-&gt;4)-beta-D-GlcNAc-(1-&gt;4)-beta-D-GlcNAc)-L-asparaginyl-[protein] (N-glucan mannose isomer 8A1,2,3B1,3) + 3 H2O = N(4)-(alpha-D-Man-(1-&gt;3)-[alpha-D-Man-(1-&gt;3)-[alpha-D-Man-(1-&gt;6)]-alpha-D-Man-(1-&gt;6)]-beta-D-Man-(1-&gt;4)-beta-D-GlcNAc-(1-&gt;4)-beta-D-GlcNAc)-L-asparaginyl-[protein] (N-glucan mannose isomer 5A1,2) + 3 beta-D-mannose</text>
        <dbReference type="Rhea" id="RHEA:56028"/>
        <dbReference type="Rhea" id="RHEA-COMP:14358"/>
        <dbReference type="Rhea" id="RHEA-COMP:14367"/>
        <dbReference type="ChEBI" id="CHEBI:15377"/>
        <dbReference type="ChEBI" id="CHEBI:28563"/>
        <dbReference type="ChEBI" id="CHEBI:59087"/>
        <dbReference type="ChEBI" id="CHEBI:60628"/>
        <dbReference type="EC" id="3.2.1.113"/>
    </reaction>
</comment>
<dbReference type="HOGENOM" id="CLU_003818_3_0_1"/>
<keyword evidence="6 11" id="KW-0106">Calcium</keyword>
<feature type="disulfide bond" evidence="12">
    <location>
        <begin position="434"/>
        <end position="486"/>
    </location>
</feature>
<feature type="binding site" evidence="11">
    <location>
        <position position="629"/>
    </location>
    <ligand>
        <name>Ca(2+)</name>
        <dbReference type="ChEBI" id="CHEBI:29108"/>
    </ligand>
</feature>
<dbReference type="GO" id="GO:0005783">
    <property type="term" value="C:endoplasmic reticulum"/>
    <property type="evidence" value="ECO:0007669"/>
    <property type="project" value="TreeGrafter"/>
</dbReference>
<feature type="active site" evidence="10">
    <location>
        <position position="542"/>
    </location>
</feature>
<dbReference type="EC" id="3.2.1.-" evidence="13"/>
<dbReference type="PANTHER" id="PTHR11742">
    <property type="entry name" value="MANNOSYL-OLIGOSACCHARIDE ALPHA-1,2-MANNOSIDASE-RELATED"/>
    <property type="match status" value="1"/>
</dbReference>
<dbReference type="GO" id="GO:0004571">
    <property type="term" value="F:mannosyl-oligosaccharide 1,2-alpha-mannosidase activity"/>
    <property type="evidence" value="ECO:0007669"/>
    <property type="project" value="UniProtKB-EC"/>
</dbReference>
<comment type="catalytic activity">
    <reaction evidence="9">
        <text>N(4)-(alpha-D-Man-(1-&gt;2)-alpha-D-Man-(1-&gt;2)-alpha-D-Man-(1-&gt;3)-[alpha-D-Man-(1-&gt;2)-alpha-D-Man-(1-&gt;3)-[alpha-D-Man-(1-&gt;2)-alpha-D-Man-(1-&gt;6)]-alpha-D-Man-(1-&gt;6)]-beta-D-Man-(1-&gt;4)-beta-D-GlcNAc-(1-&gt;4)-beta-D-GlcNAc)-L-asparaginyl-[protein] (N-glucan mannose isomer 9A1,2,3B1,2,3) + 4 H2O = N(4)-(alpha-D-Man-(1-&gt;3)-[alpha-D-Man-(1-&gt;3)-[alpha-D-Man-(1-&gt;6)]-alpha-D-Man-(1-&gt;6)]-beta-D-Man-(1-&gt;4)-beta-D-GlcNAc-(1-&gt;4)-beta-D-GlcNAc)-L-asparaginyl-[protein] (N-glucan mannose isomer 5A1,2) + 4 beta-D-mannose</text>
        <dbReference type="Rhea" id="RHEA:56008"/>
        <dbReference type="Rhea" id="RHEA-COMP:14356"/>
        <dbReference type="Rhea" id="RHEA-COMP:14367"/>
        <dbReference type="ChEBI" id="CHEBI:15377"/>
        <dbReference type="ChEBI" id="CHEBI:28563"/>
        <dbReference type="ChEBI" id="CHEBI:59087"/>
        <dbReference type="ChEBI" id="CHEBI:139493"/>
        <dbReference type="EC" id="3.2.1.113"/>
    </reaction>
</comment>
<keyword evidence="15" id="KW-0472">Membrane</keyword>
<dbReference type="InterPro" id="IPR001382">
    <property type="entry name" value="Glyco_hydro_47"/>
</dbReference>
<dbReference type="SUPFAM" id="SSF48225">
    <property type="entry name" value="Seven-hairpin glycosidases"/>
    <property type="match status" value="1"/>
</dbReference>
<reference evidence="16 17" key="1">
    <citation type="submission" date="2014-04" db="EMBL/GenBank/DDBJ databases">
        <authorList>
            <consortium name="DOE Joint Genome Institute"/>
            <person name="Kuo A."/>
            <person name="Zuccaro A."/>
            <person name="Kohler A."/>
            <person name="Nagy L.G."/>
            <person name="Floudas D."/>
            <person name="Copeland A."/>
            <person name="Barry K.W."/>
            <person name="Cichocki N."/>
            <person name="Veneault-Fourrey C."/>
            <person name="LaButti K."/>
            <person name="Lindquist E.A."/>
            <person name="Lipzen A."/>
            <person name="Lundell T."/>
            <person name="Morin E."/>
            <person name="Murat C."/>
            <person name="Sun H."/>
            <person name="Tunlid A."/>
            <person name="Henrissat B."/>
            <person name="Grigoriev I.V."/>
            <person name="Hibbett D.S."/>
            <person name="Martin F."/>
            <person name="Nordberg H.P."/>
            <person name="Cantor M.N."/>
            <person name="Hua S.X."/>
        </authorList>
    </citation>
    <scope>NUCLEOTIDE SEQUENCE [LARGE SCALE GENOMIC DNA]</scope>
    <source>
        <strain evidence="16 17">MAFF 305830</strain>
    </source>
</reference>
<evidence type="ECO:0000256" key="9">
    <source>
        <dbReference type="ARBA" id="ARBA00048605"/>
    </source>
</evidence>
<feature type="transmembrane region" description="Helical" evidence="15">
    <location>
        <begin position="32"/>
        <end position="52"/>
    </location>
</feature>
<evidence type="ECO:0000256" key="7">
    <source>
        <dbReference type="ARBA" id="ARBA00023157"/>
    </source>
</evidence>
<keyword evidence="13" id="KW-0326">Glycosidase</keyword>
<proteinExistence type="inferred from homology"/>
<dbReference type="PANTHER" id="PTHR11742:SF55">
    <property type="entry name" value="ENDOPLASMIC RETICULUM MANNOSYL-OLIGOSACCHARIDE 1,2-ALPHA-MANNOSIDASE"/>
    <property type="match status" value="1"/>
</dbReference>
<feature type="compositionally biased region" description="Basic residues" evidence="14">
    <location>
        <begin position="8"/>
        <end position="21"/>
    </location>
</feature>
<evidence type="ECO:0000313" key="16">
    <source>
        <dbReference type="EMBL" id="KIM27368.1"/>
    </source>
</evidence>
<dbReference type="GO" id="GO:0005509">
    <property type="term" value="F:calcium ion binding"/>
    <property type="evidence" value="ECO:0007669"/>
    <property type="project" value="InterPro"/>
</dbReference>
<evidence type="ECO:0000256" key="11">
    <source>
        <dbReference type="PIRSR" id="PIRSR601382-2"/>
    </source>
</evidence>
<dbReference type="GO" id="GO:0036503">
    <property type="term" value="P:ERAD pathway"/>
    <property type="evidence" value="ECO:0007669"/>
    <property type="project" value="UniProtKB-ARBA"/>
</dbReference>
<protein>
    <recommendedName>
        <fullName evidence="13">alpha-1,2-Mannosidase</fullName>
        <ecNumber evidence="13">3.2.1.-</ecNumber>
    </recommendedName>
</protein>
<dbReference type="Proteomes" id="UP000054097">
    <property type="component" value="Unassembled WGS sequence"/>
</dbReference>
<feature type="active site" evidence="10">
    <location>
        <position position="361"/>
    </location>
</feature>
<sequence length="646" mass="72896">MADNPPKSTRKRANKITKKQPAKTSGSQAGPLANVLLLVVSGALVLVTLALVPGPVQDKLLVAIGRGEKPQDLPFKTKIYLDKEKRKAVFQAFKHAWFGYERDAYGSDEYHPISKQGSNLTEAGGVGYTIIDTLDSILIFSLSEDGASLGQSYRRARKWLKDQHTFDVDGTYNTFELTIRLLGGLLSAHWAEHEVGITPGLHMENANSEDDYDPADMLYLSKAVDLAERLGHAFNTRSGLPLSNINLKTRKGIKSDVEGGLVSTAEVGTLQLEFRYLTHLLTNKLEQIPEAQRQKANLPSFLMDEDSNVVTKEDLRTHWARADHIMTITRQGTRGRLPTVFMNPEDGEFIISPIRLGSRGDSYFEYLLKQYLQTSKTEPDLLRMWDEAIDQISETLVMRTPRKEHLFIAELNPEQDDAGAISWRREPKQDHLACFLAGSLLLSAAHTRGTNLRDIPSASIPPKASDFENERAARDWKMGLDMLDACYDTQRTKTGLAPEIVHFRTKTEPGWVTDKAEGEWYIRGAPVGQPPPLDARYALRPEIVESIFIAYRLTADPKYRRWGWSIFESIEKHCKVPTGGYAGVYNVDEVPARQDDKMETFFLSETLKYLYLLFSDESVLPLDEVVFNTEAHPFPRFSPEWQTPFM</sequence>
<dbReference type="AlphaFoldDB" id="A0A0C2WM48"/>
<evidence type="ECO:0000256" key="12">
    <source>
        <dbReference type="PIRSR" id="PIRSR601382-3"/>
    </source>
</evidence>
<keyword evidence="7 12" id="KW-1015">Disulfide bond</keyword>
<feature type="region of interest" description="Disordered" evidence="14">
    <location>
        <begin position="1"/>
        <end position="27"/>
    </location>
</feature>
<keyword evidence="15" id="KW-0812">Transmembrane</keyword>
<evidence type="ECO:0000256" key="15">
    <source>
        <dbReference type="SAM" id="Phobius"/>
    </source>
</evidence>
<evidence type="ECO:0000313" key="17">
    <source>
        <dbReference type="Proteomes" id="UP000054097"/>
    </source>
</evidence>
<dbReference type="Pfam" id="PF01532">
    <property type="entry name" value="Glyco_hydro_47"/>
    <property type="match status" value="2"/>
</dbReference>